<name>I8IUP8_ASPO3</name>
<evidence type="ECO:0008006" key="6">
    <source>
        <dbReference type="Google" id="ProtNLM"/>
    </source>
</evidence>
<dbReference type="InterPro" id="IPR027417">
    <property type="entry name" value="P-loop_NTPase"/>
</dbReference>
<organism evidence="4 5">
    <name type="scientific">Aspergillus oryzae (strain 3.042)</name>
    <name type="common">Yellow koji mold</name>
    <dbReference type="NCBI Taxonomy" id="1160506"/>
    <lineage>
        <taxon>Eukaryota</taxon>
        <taxon>Fungi</taxon>
        <taxon>Dikarya</taxon>
        <taxon>Ascomycota</taxon>
        <taxon>Pezizomycotina</taxon>
        <taxon>Eurotiomycetes</taxon>
        <taxon>Eurotiomycetidae</taxon>
        <taxon>Eurotiales</taxon>
        <taxon>Aspergillaceae</taxon>
        <taxon>Aspergillus</taxon>
        <taxon>Aspergillus subgen. Circumdati</taxon>
    </lineage>
</organism>
<feature type="domain" description="DUF7791" evidence="3">
    <location>
        <begin position="443"/>
        <end position="541"/>
    </location>
</feature>
<reference evidence="5" key="2">
    <citation type="submission" date="2012-06" db="EMBL/GenBank/DDBJ databases">
        <title>Comparative genomic analyses of Aspergillus oryzae 3.042 and A. oryzae RIB40 for soy-sauce fermentation.</title>
        <authorList>
            <person name="Zhao G."/>
            <person name="Hou L."/>
            <person name="Wang C."/>
            <person name="Cao X."/>
        </authorList>
    </citation>
    <scope>NUCLEOTIDE SEQUENCE [LARGE SCALE GENOMIC DNA]</scope>
    <source>
        <strain evidence="5">3.042</strain>
    </source>
</reference>
<proteinExistence type="predicted"/>
<dbReference type="HOGENOM" id="CLU_002341_5_1_1"/>
<dbReference type="Pfam" id="PF25053">
    <property type="entry name" value="DUF7791"/>
    <property type="match status" value="1"/>
</dbReference>
<dbReference type="InterPro" id="IPR056693">
    <property type="entry name" value="DUF7791"/>
</dbReference>
<evidence type="ECO:0000256" key="1">
    <source>
        <dbReference type="ARBA" id="ARBA00022737"/>
    </source>
</evidence>
<dbReference type="SUPFAM" id="SSF52540">
    <property type="entry name" value="P-loop containing nucleoside triphosphate hydrolases"/>
    <property type="match status" value="1"/>
</dbReference>
<evidence type="ECO:0000313" key="5">
    <source>
        <dbReference type="Proteomes" id="UP000002812"/>
    </source>
</evidence>
<comment type="caution">
    <text evidence="4">The sequence shown here is derived from an EMBL/GenBank/DDBJ whole genome shotgun (WGS) entry which is preliminary data.</text>
</comment>
<dbReference type="AlphaFoldDB" id="I8IUP8"/>
<gene>
    <name evidence="4" type="ORF">Ao3042_11563</name>
</gene>
<evidence type="ECO:0000259" key="3">
    <source>
        <dbReference type="Pfam" id="PF25053"/>
    </source>
</evidence>
<dbReference type="PANTHER" id="PTHR10039:SF5">
    <property type="entry name" value="NACHT DOMAIN-CONTAINING PROTEIN"/>
    <property type="match status" value="1"/>
</dbReference>
<evidence type="ECO:0000259" key="2">
    <source>
        <dbReference type="Pfam" id="PF24883"/>
    </source>
</evidence>
<dbReference type="PANTHER" id="PTHR10039">
    <property type="entry name" value="AMELOGENIN"/>
    <property type="match status" value="1"/>
</dbReference>
<reference evidence="4 5" key="1">
    <citation type="journal article" date="2012" name="Eukaryot. Cell">
        <title>Draft genome sequence of Aspergillus oryzae strain 3.042.</title>
        <authorList>
            <person name="Zhao G."/>
            <person name="Yao Y."/>
            <person name="Qi W."/>
            <person name="Wang C."/>
            <person name="Hou L."/>
            <person name="Zeng B."/>
            <person name="Cao X."/>
        </authorList>
    </citation>
    <scope>NUCLEOTIDE SEQUENCE [LARGE SCALE GENOMIC DNA]</scope>
    <source>
        <strain evidence="4 5">3.042</strain>
    </source>
</reference>
<dbReference type="OrthoDB" id="443402at2759"/>
<dbReference type="Pfam" id="PF24883">
    <property type="entry name" value="NPHP3_N"/>
    <property type="match status" value="1"/>
</dbReference>
<keyword evidence="1" id="KW-0677">Repeat</keyword>
<sequence length="841" mass="95943">MDPLAAVGLASNIISFIEFSWELIAGARGVYKSADGTTVENATLETIMTDLEQVSCQLISDVRGTTQNERALLLLAEECLELSQQLSNILRKLKAKVENSKWQSLKTKWTSMQERDKAAGLGDTRLTTRKVETRDSFLQWLRNGTGIYHVCGKAGSGKSTLMKLLCNSSRVQKELQSWAKPHQLVFAKFFFWSAGEKLQRSIEGLYRGILFEVLKRFPQLIPHIFPGTSTAFQALPQDINLPQCRLEEAKVAFMKLVALPATSNHRICLFIDGLDEYQGDSLDHWSIARDMGLWATSGSIKICVTSRPHTEFMESFNCCPRQQIQLHQLTQSDIREYCLAMMKKDRNFERIKESYRELAENIVLRADGVFLWARLATRSFLGGVGYRDSPQTLRKKLAAIPEDMKTLFDNMLGGVDSSAREEADKLLLIASELPYPCIPAVLFSWLDDLHDVTFPYRVQGTGYSEKYLKNRVDIVRSKIDSLSKGLLELHTEPDTEGCGKYRVMFFHRTARDYLRDSKVNQLRNRLPDFNVQDSCCRLLLAYCLFSSMEYDRGRAFDKKVNIGLAQFELFRRLSHSPTSSKIVAVFQHMWGNSLFSHIPIIFYHSGRNRINGVAIRSSHPKNRFHYWCWLLCHDQAKFVLDRLSASASLPKDPSFQKQLFVLSVAYGHRDLVRVLLQKGVSPSDNFTVKLGKEMKESPMSLWMITLTLCAQQMIDDANSRSAGILLELLSWSSELDHDAFFLVHLHQWACSQMETLAPQQLKMISLQQLLSLRDTPESRELSSLITRRTQAHWWDRLMAGASPCHKMDYQHFTAKSLGIRIGFTEYIASKQEGKSLKEGLC</sequence>
<dbReference type="InterPro" id="IPR056884">
    <property type="entry name" value="NPHP3-like_N"/>
</dbReference>
<dbReference type="Proteomes" id="UP000002812">
    <property type="component" value="Unassembled WGS sequence"/>
</dbReference>
<accession>I8IUP8</accession>
<dbReference type="EMBL" id="AKHY01000025">
    <property type="protein sequence ID" value="EIT83201.1"/>
    <property type="molecule type" value="Genomic_DNA"/>
</dbReference>
<feature type="domain" description="Nephrocystin 3-like N-terminal" evidence="2">
    <location>
        <begin position="133"/>
        <end position="307"/>
    </location>
</feature>
<protein>
    <recommendedName>
        <fullName evidence="6">NACHT domain-containing protein</fullName>
    </recommendedName>
</protein>
<dbReference type="Gene3D" id="3.40.50.300">
    <property type="entry name" value="P-loop containing nucleotide triphosphate hydrolases"/>
    <property type="match status" value="1"/>
</dbReference>
<evidence type="ECO:0000313" key="4">
    <source>
        <dbReference type="EMBL" id="EIT83201.1"/>
    </source>
</evidence>